<name>A0A2M4DFM9_ANODA</name>
<evidence type="ECO:0000313" key="1">
    <source>
        <dbReference type="EMBL" id="MBW76311.1"/>
    </source>
</evidence>
<protein>
    <submittedName>
        <fullName evidence="1">Uncharacterized protein</fullName>
    </submittedName>
</protein>
<organism evidence="1">
    <name type="scientific">Anopheles darlingi</name>
    <name type="common">Mosquito</name>
    <dbReference type="NCBI Taxonomy" id="43151"/>
    <lineage>
        <taxon>Eukaryota</taxon>
        <taxon>Metazoa</taxon>
        <taxon>Ecdysozoa</taxon>
        <taxon>Arthropoda</taxon>
        <taxon>Hexapoda</taxon>
        <taxon>Insecta</taxon>
        <taxon>Pterygota</taxon>
        <taxon>Neoptera</taxon>
        <taxon>Endopterygota</taxon>
        <taxon>Diptera</taxon>
        <taxon>Nematocera</taxon>
        <taxon>Culicoidea</taxon>
        <taxon>Culicidae</taxon>
        <taxon>Anophelinae</taxon>
        <taxon>Anopheles</taxon>
    </lineage>
</organism>
<proteinExistence type="predicted"/>
<accession>A0A2M4DFM9</accession>
<dbReference type="EMBL" id="GGFL01012133">
    <property type="protein sequence ID" value="MBW76311.1"/>
    <property type="molecule type" value="Transcribed_RNA"/>
</dbReference>
<dbReference type="AlphaFoldDB" id="A0A2M4DFM9"/>
<sequence length="108" mass="12373">MDLFCFLFLVLFSKLSSTRLGYFAFLLAPIYYCYYGALEKPSVAVAIAVAGRDPPIRVIGARLWTLWCARGNRSPFRVGVRRRRSSGTRVTVERANSGCVRFREWMHC</sequence>
<reference evidence="1" key="1">
    <citation type="submission" date="2018-01" db="EMBL/GenBank/DDBJ databases">
        <title>An insight into the sialome of Amazonian anophelines.</title>
        <authorList>
            <person name="Ribeiro J.M."/>
            <person name="Scarpassa V."/>
            <person name="Calvo E."/>
        </authorList>
    </citation>
    <scope>NUCLEOTIDE SEQUENCE</scope>
</reference>